<evidence type="ECO:0000256" key="1">
    <source>
        <dbReference type="ARBA" id="ARBA00008361"/>
    </source>
</evidence>
<dbReference type="Proteomes" id="UP000199572">
    <property type="component" value="Unassembled WGS sequence"/>
</dbReference>
<proteinExistence type="inferred from homology"/>
<dbReference type="InterPro" id="IPR051052">
    <property type="entry name" value="Diverse_substrate_MTase"/>
</dbReference>
<dbReference type="Gene3D" id="3.40.50.150">
    <property type="entry name" value="Vaccinia Virus protein VP39"/>
    <property type="match status" value="1"/>
</dbReference>
<keyword evidence="3 5" id="KW-0808">Transferase</keyword>
<evidence type="ECO:0000256" key="2">
    <source>
        <dbReference type="ARBA" id="ARBA00022603"/>
    </source>
</evidence>
<evidence type="ECO:0000313" key="5">
    <source>
        <dbReference type="EMBL" id="SER65990.1"/>
    </source>
</evidence>
<evidence type="ECO:0000313" key="6">
    <source>
        <dbReference type="Proteomes" id="UP000199572"/>
    </source>
</evidence>
<dbReference type="SUPFAM" id="SSF53335">
    <property type="entry name" value="S-adenosyl-L-methionine-dependent methyltransferases"/>
    <property type="match status" value="1"/>
</dbReference>
<dbReference type="CDD" id="cd02440">
    <property type="entry name" value="AdoMet_MTases"/>
    <property type="match status" value="1"/>
</dbReference>
<dbReference type="AlphaFoldDB" id="A0A1H9QZU5"/>
<dbReference type="EMBL" id="FOGG01000013">
    <property type="protein sequence ID" value="SER65990.1"/>
    <property type="molecule type" value="Genomic_DNA"/>
</dbReference>
<dbReference type="STRING" id="390241.SAMN04488023_11365"/>
<dbReference type="PANTHER" id="PTHR44942">
    <property type="entry name" value="METHYLTRANSF_11 DOMAIN-CONTAINING PROTEIN"/>
    <property type="match status" value="1"/>
</dbReference>
<name>A0A1H9QZU5_9SPHI</name>
<dbReference type="InterPro" id="IPR013216">
    <property type="entry name" value="Methyltransf_11"/>
</dbReference>
<dbReference type="GO" id="GO:0008757">
    <property type="term" value="F:S-adenosylmethionine-dependent methyltransferase activity"/>
    <property type="evidence" value="ECO:0007669"/>
    <property type="project" value="InterPro"/>
</dbReference>
<dbReference type="PANTHER" id="PTHR44942:SF4">
    <property type="entry name" value="METHYLTRANSFERASE TYPE 11 DOMAIN-CONTAINING PROTEIN"/>
    <property type="match status" value="1"/>
</dbReference>
<keyword evidence="2 5" id="KW-0489">Methyltransferase</keyword>
<organism evidence="5 6">
    <name type="scientific">Pedobacter rhizosphaerae</name>
    <dbReference type="NCBI Taxonomy" id="390241"/>
    <lineage>
        <taxon>Bacteria</taxon>
        <taxon>Pseudomonadati</taxon>
        <taxon>Bacteroidota</taxon>
        <taxon>Sphingobacteriia</taxon>
        <taxon>Sphingobacteriales</taxon>
        <taxon>Sphingobacteriaceae</taxon>
        <taxon>Pedobacter</taxon>
    </lineage>
</organism>
<comment type="similarity">
    <text evidence="1">Belongs to the methyltransferase superfamily.</text>
</comment>
<keyword evidence="6" id="KW-1185">Reference proteome</keyword>
<accession>A0A1H9QZU5</accession>
<dbReference type="InterPro" id="IPR029063">
    <property type="entry name" value="SAM-dependent_MTases_sf"/>
</dbReference>
<reference evidence="5 6" key="1">
    <citation type="submission" date="2016-10" db="EMBL/GenBank/DDBJ databases">
        <authorList>
            <person name="de Groot N.N."/>
        </authorList>
    </citation>
    <scope>NUCLEOTIDE SEQUENCE [LARGE SCALE GENOMIC DNA]</scope>
    <source>
        <strain evidence="5 6">DSM 18610</strain>
    </source>
</reference>
<sequence>MSLDPISRFSDHSSDYQKYRPGYPDAIITYLEQNIGLNLKKNIADIGSGTGIFTELFLRKGYPVTAVEPNNEMRLQAEEHLGYFRHFKSIGTRAEATLIPSGTIDLITVAQAFHWFDTQQVRSEFLRIAKPGAYVLLVWNILQHKTPFLKAYQQFKEGFSVSKPYRDKADKEQVEHFFNGAEIIVQEIYHSRLLDFNELLGYFRSSSYAPLPGDPEYTSAESNLRSIFDRFEKNGKVKLEYDAKMFLGKI</sequence>
<feature type="domain" description="Methyltransferase type 11" evidence="4">
    <location>
        <begin position="45"/>
        <end position="136"/>
    </location>
</feature>
<protein>
    <submittedName>
        <fullName evidence="5">Methyltransferase domain-containing protein</fullName>
    </submittedName>
</protein>
<dbReference type="GO" id="GO:0032259">
    <property type="term" value="P:methylation"/>
    <property type="evidence" value="ECO:0007669"/>
    <property type="project" value="UniProtKB-KW"/>
</dbReference>
<dbReference type="Pfam" id="PF08241">
    <property type="entry name" value="Methyltransf_11"/>
    <property type="match status" value="1"/>
</dbReference>
<gene>
    <name evidence="5" type="ORF">SAMN04488023_11365</name>
</gene>
<dbReference type="OrthoDB" id="9797252at2"/>
<evidence type="ECO:0000256" key="3">
    <source>
        <dbReference type="ARBA" id="ARBA00022679"/>
    </source>
</evidence>
<evidence type="ECO:0000259" key="4">
    <source>
        <dbReference type="Pfam" id="PF08241"/>
    </source>
</evidence>